<dbReference type="Proteomes" id="UP000034246">
    <property type="component" value="Unassembled WGS sequence"/>
</dbReference>
<evidence type="ECO:0000256" key="9">
    <source>
        <dbReference type="PIRSR" id="PIRSR000077-4"/>
    </source>
</evidence>
<evidence type="ECO:0000256" key="8">
    <source>
        <dbReference type="PIRSR" id="PIRSR000077-1"/>
    </source>
</evidence>
<evidence type="ECO:0000256" key="7">
    <source>
        <dbReference type="PIRNR" id="PIRNR000077"/>
    </source>
</evidence>
<dbReference type="PROSITE" id="PS51352">
    <property type="entry name" value="THIOREDOXIN_2"/>
    <property type="match status" value="1"/>
</dbReference>
<dbReference type="InterPro" id="IPR005746">
    <property type="entry name" value="Thioredoxin"/>
</dbReference>
<accession>A0A0G0N8W5</accession>
<proteinExistence type="inferred from homology"/>
<feature type="site" description="Deprotonates C-terminal active site Cys" evidence="8">
    <location>
        <position position="25"/>
    </location>
</feature>
<organism evidence="11 12">
    <name type="scientific">Candidatus Woesebacteria bacterium GW2011_GWA1_39_21</name>
    <dbReference type="NCBI Taxonomy" id="1618550"/>
    <lineage>
        <taxon>Bacteria</taxon>
        <taxon>Candidatus Woeseibacteriota</taxon>
    </lineage>
</organism>
<dbReference type="CDD" id="cd02947">
    <property type="entry name" value="TRX_family"/>
    <property type="match status" value="1"/>
</dbReference>
<dbReference type="FunFam" id="3.40.30.10:FF:000001">
    <property type="entry name" value="Thioredoxin"/>
    <property type="match status" value="1"/>
</dbReference>
<dbReference type="InterPro" id="IPR036249">
    <property type="entry name" value="Thioredoxin-like_sf"/>
</dbReference>
<protein>
    <recommendedName>
        <fullName evidence="6 7">Thioredoxin</fullName>
    </recommendedName>
</protein>
<dbReference type="AlphaFoldDB" id="A0A0G0N8W5"/>
<feature type="site" description="Contributes to redox potential value" evidence="8">
    <location>
        <position position="33"/>
    </location>
</feature>
<evidence type="ECO:0000313" key="12">
    <source>
        <dbReference type="Proteomes" id="UP000034246"/>
    </source>
</evidence>
<comment type="caution">
    <text evidence="11">The sequence shown here is derived from an EMBL/GenBank/DDBJ whole genome shotgun (WGS) entry which is preliminary data.</text>
</comment>
<evidence type="ECO:0000256" key="3">
    <source>
        <dbReference type="ARBA" id="ARBA00022982"/>
    </source>
</evidence>
<feature type="active site" description="Nucleophile" evidence="8">
    <location>
        <position position="31"/>
    </location>
</feature>
<evidence type="ECO:0000256" key="6">
    <source>
        <dbReference type="NCBIfam" id="TIGR01068"/>
    </source>
</evidence>
<comment type="similarity">
    <text evidence="1 7">Belongs to the thioredoxin family.</text>
</comment>
<dbReference type="GO" id="GO:0015035">
    <property type="term" value="F:protein-disulfide reductase activity"/>
    <property type="evidence" value="ECO:0007669"/>
    <property type="project" value="UniProtKB-UniRule"/>
</dbReference>
<feature type="active site" description="Nucleophile" evidence="8">
    <location>
        <position position="34"/>
    </location>
</feature>
<gene>
    <name evidence="11" type="ORF">UT39_C0002G0079</name>
</gene>
<evidence type="ECO:0000256" key="2">
    <source>
        <dbReference type="ARBA" id="ARBA00022448"/>
    </source>
</evidence>
<dbReference type="Pfam" id="PF00085">
    <property type="entry name" value="Thioredoxin"/>
    <property type="match status" value="1"/>
</dbReference>
<dbReference type="SUPFAM" id="SSF52833">
    <property type="entry name" value="Thioredoxin-like"/>
    <property type="match status" value="1"/>
</dbReference>
<dbReference type="PANTHER" id="PTHR45663:SF11">
    <property type="entry name" value="GEO12009P1"/>
    <property type="match status" value="1"/>
</dbReference>
<dbReference type="PANTHER" id="PTHR45663">
    <property type="entry name" value="GEO12009P1"/>
    <property type="match status" value="1"/>
</dbReference>
<feature type="domain" description="Thioredoxin" evidence="10">
    <location>
        <begin position="1"/>
        <end position="106"/>
    </location>
</feature>
<feature type="site" description="Contributes to redox potential value" evidence="8">
    <location>
        <position position="32"/>
    </location>
</feature>
<dbReference type="STRING" id="1618550.UT39_C0002G0079"/>
<dbReference type="PIRSF" id="PIRSF000077">
    <property type="entry name" value="Thioredoxin"/>
    <property type="match status" value="1"/>
</dbReference>
<feature type="disulfide bond" description="Redox-active" evidence="9">
    <location>
        <begin position="31"/>
        <end position="34"/>
    </location>
</feature>
<keyword evidence="3" id="KW-0249">Electron transport</keyword>
<evidence type="ECO:0000256" key="4">
    <source>
        <dbReference type="ARBA" id="ARBA00023157"/>
    </source>
</evidence>
<evidence type="ECO:0000259" key="10">
    <source>
        <dbReference type="PROSITE" id="PS51352"/>
    </source>
</evidence>
<evidence type="ECO:0000256" key="5">
    <source>
        <dbReference type="ARBA" id="ARBA00023284"/>
    </source>
</evidence>
<dbReference type="NCBIfam" id="TIGR01068">
    <property type="entry name" value="thioredoxin"/>
    <property type="match status" value="1"/>
</dbReference>
<dbReference type="PATRIC" id="fig|1618550.3.peg.185"/>
<keyword evidence="2" id="KW-0813">Transport</keyword>
<name>A0A0G0N8W5_9BACT</name>
<reference evidence="11 12" key="1">
    <citation type="journal article" date="2015" name="Nature">
        <title>rRNA introns, odd ribosomes, and small enigmatic genomes across a large radiation of phyla.</title>
        <authorList>
            <person name="Brown C.T."/>
            <person name="Hug L.A."/>
            <person name="Thomas B.C."/>
            <person name="Sharon I."/>
            <person name="Castelle C.J."/>
            <person name="Singh A."/>
            <person name="Wilkins M.J."/>
            <person name="Williams K.H."/>
            <person name="Banfield J.F."/>
        </authorList>
    </citation>
    <scope>NUCLEOTIDE SEQUENCE [LARGE SCALE GENOMIC DNA]</scope>
</reference>
<evidence type="ECO:0000256" key="1">
    <source>
        <dbReference type="ARBA" id="ARBA00008987"/>
    </source>
</evidence>
<dbReference type="PRINTS" id="PR00421">
    <property type="entry name" value="THIOREDOXIN"/>
</dbReference>
<dbReference type="GO" id="GO:0005737">
    <property type="term" value="C:cytoplasm"/>
    <property type="evidence" value="ECO:0007669"/>
    <property type="project" value="TreeGrafter"/>
</dbReference>
<sequence>MALVTVTDSDFEEKVLSSKVPVMVDFWASWCGPCKMAEPVLEELSEEHKDKIVFARINVDENHNYPAKYDVMSIPTVVLIKDGKEIGRQIGFAGRGGYDELIKKLT</sequence>
<keyword evidence="4 9" id="KW-1015">Disulfide bond</keyword>
<dbReference type="EMBL" id="LBWP01000002">
    <property type="protein sequence ID" value="KKR11898.1"/>
    <property type="molecule type" value="Genomic_DNA"/>
</dbReference>
<keyword evidence="5 9" id="KW-0676">Redox-active center</keyword>
<dbReference type="InterPro" id="IPR013766">
    <property type="entry name" value="Thioredoxin_domain"/>
</dbReference>
<dbReference type="Gene3D" id="3.40.30.10">
    <property type="entry name" value="Glutaredoxin"/>
    <property type="match status" value="1"/>
</dbReference>
<evidence type="ECO:0000313" key="11">
    <source>
        <dbReference type="EMBL" id="KKR11898.1"/>
    </source>
</evidence>